<name>A0A1B9DWR0_9FLAO</name>
<dbReference type="STRING" id="551990.SAMN05192550_1450"/>
<evidence type="ECO:0000313" key="2">
    <source>
        <dbReference type="EMBL" id="OCB74131.1"/>
    </source>
</evidence>
<keyword evidence="5" id="KW-1185">Reference proteome</keyword>
<proteinExistence type="predicted"/>
<dbReference type="OrthoDB" id="1428473at2"/>
<dbReference type="EMBL" id="LVEO01000004">
    <property type="protein sequence ID" value="OCB74131.1"/>
    <property type="molecule type" value="Genomic_DNA"/>
</dbReference>
<organism evidence="2 4">
    <name type="scientific">Flavobacterium glycines</name>
    <dbReference type="NCBI Taxonomy" id="551990"/>
    <lineage>
        <taxon>Bacteria</taxon>
        <taxon>Pseudomonadati</taxon>
        <taxon>Bacteroidota</taxon>
        <taxon>Flavobacteriia</taxon>
        <taxon>Flavobacteriales</taxon>
        <taxon>Flavobacteriaceae</taxon>
        <taxon>Flavobacterium</taxon>
    </lineage>
</organism>
<protein>
    <recommendedName>
        <fullName evidence="7">Nicotinate-nucleotide adenylyltransferase</fullName>
    </recommendedName>
</protein>
<dbReference type="EMBL" id="BJVF01000001">
    <property type="protein sequence ID" value="GEL09549.1"/>
    <property type="molecule type" value="Genomic_DNA"/>
</dbReference>
<reference evidence="4" key="1">
    <citation type="submission" date="2016-03" db="EMBL/GenBank/DDBJ databases">
        <title>Draft genome sequence of Paenibacillus glacialis DSM 22343.</title>
        <authorList>
            <person name="Shin S.-K."/>
            <person name="Yi H."/>
        </authorList>
    </citation>
    <scope>NUCLEOTIDE SEQUENCE [LARGE SCALE GENOMIC DNA]</scope>
    <source>
        <strain evidence="4">NBRC 105008</strain>
    </source>
</reference>
<dbReference type="EMBL" id="FNEO01000001">
    <property type="protein sequence ID" value="SDJ02830.1"/>
    <property type="molecule type" value="Genomic_DNA"/>
</dbReference>
<evidence type="ECO:0008006" key="7">
    <source>
        <dbReference type="Google" id="ProtNLM"/>
    </source>
</evidence>
<reference evidence="2" key="2">
    <citation type="submission" date="2016-03" db="EMBL/GenBank/DDBJ databases">
        <authorList>
            <person name="Ploux O."/>
        </authorList>
    </citation>
    <scope>NUCLEOTIDE SEQUENCE</scope>
    <source>
        <strain evidence="2">NBRC 105008</strain>
    </source>
</reference>
<evidence type="ECO:0000313" key="1">
    <source>
        <dbReference type="EMBL" id="GEL09549.1"/>
    </source>
</evidence>
<evidence type="ECO:0000313" key="5">
    <source>
        <dbReference type="Proteomes" id="UP000182367"/>
    </source>
</evidence>
<evidence type="ECO:0000313" key="3">
    <source>
        <dbReference type="EMBL" id="SDJ02830.1"/>
    </source>
</evidence>
<dbReference type="Gene3D" id="3.10.450.360">
    <property type="match status" value="1"/>
</dbReference>
<dbReference type="SUPFAM" id="SSF160574">
    <property type="entry name" value="BT0923-like"/>
    <property type="match status" value="1"/>
</dbReference>
<evidence type="ECO:0000313" key="4">
    <source>
        <dbReference type="Proteomes" id="UP000093226"/>
    </source>
</evidence>
<sequence length="172" mass="20027">MKSIITIFLFFGLILPAFSQEKEEGAIDIKELPSVVIRRIGTDFSIYIPDKNPDKNILKLQEEFVAYDMGKDIKGSEVYLLIMNTDNNSLAATYNEHGKLMRVVENYKNVKLPNAVIYSIYKNYPDWSIVDDKYIYAQKEGDIIKKHYNVKLKKEKKIIRLKIRPNGEIFKT</sequence>
<reference evidence="3 5" key="3">
    <citation type="submission" date="2016-10" db="EMBL/GenBank/DDBJ databases">
        <authorList>
            <person name="Varghese N."/>
            <person name="Submissions S."/>
        </authorList>
    </citation>
    <scope>NUCLEOTIDE SEQUENCE [LARGE SCALE GENOMIC DNA]</scope>
    <source>
        <strain evidence="3 5">Gm-149</strain>
    </source>
</reference>
<accession>A0A1B9DWR0</accession>
<dbReference type="RefSeq" id="WP_066324934.1">
    <property type="nucleotide sequence ID" value="NZ_BJVF01000001.1"/>
</dbReference>
<dbReference type="Proteomes" id="UP000321579">
    <property type="component" value="Unassembled WGS sequence"/>
</dbReference>
<dbReference type="Proteomes" id="UP000093226">
    <property type="component" value="Unassembled WGS sequence"/>
</dbReference>
<reference evidence="1 6" key="4">
    <citation type="submission" date="2019-07" db="EMBL/GenBank/DDBJ databases">
        <title>Whole genome shotgun sequence of Flavobacterium glycines NBRC 105008.</title>
        <authorList>
            <person name="Hosoyama A."/>
            <person name="Uohara A."/>
            <person name="Ohji S."/>
            <person name="Ichikawa N."/>
        </authorList>
    </citation>
    <scope>NUCLEOTIDE SEQUENCE [LARGE SCALE GENOMIC DNA]</scope>
    <source>
        <strain evidence="1 6">NBRC 105008</strain>
    </source>
</reference>
<gene>
    <name evidence="2" type="ORF">FBGL_02995</name>
    <name evidence="1" type="ORF">FGL01_02880</name>
    <name evidence="3" type="ORF">SAMN05192550_1450</name>
</gene>
<dbReference type="AlphaFoldDB" id="A0A1B9DWR0"/>
<dbReference type="Proteomes" id="UP000182367">
    <property type="component" value="Unassembled WGS sequence"/>
</dbReference>
<evidence type="ECO:0000313" key="6">
    <source>
        <dbReference type="Proteomes" id="UP000321579"/>
    </source>
</evidence>
<comment type="caution">
    <text evidence="2">The sequence shown here is derived from an EMBL/GenBank/DDBJ whole genome shotgun (WGS) entry which is preliminary data.</text>
</comment>